<dbReference type="PANTHER" id="PTHR33321">
    <property type="match status" value="1"/>
</dbReference>
<keyword evidence="1" id="KW-0732">Signal</keyword>
<dbReference type="RefSeq" id="WP_345210810.1">
    <property type="nucleotide sequence ID" value="NZ_BAABFT010000004.1"/>
</dbReference>
<name>A0ABP8G9K3_9SPHI</name>
<organism evidence="2 3">
    <name type="scientific">Mucilaginibacter gynuensis</name>
    <dbReference type="NCBI Taxonomy" id="1302236"/>
    <lineage>
        <taxon>Bacteria</taxon>
        <taxon>Pseudomonadati</taxon>
        <taxon>Bacteroidota</taxon>
        <taxon>Sphingobacteriia</taxon>
        <taxon>Sphingobacteriales</taxon>
        <taxon>Sphingobacteriaceae</taxon>
        <taxon>Mucilaginibacter</taxon>
    </lineage>
</organism>
<feature type="chain" id="PRO_5046655921" description="Secretory protein" evidence="1">
    <location>
        <begin position="24"/>
        <end position="239"/>
    </location>
</feature>
<dbReference type="EMBL" id="BAABFT010000004">
    <property type="protein sequence ID" value="GAA4319965.1"/>
    <property type="molecule type" value="Genomic_DNA"/>
</dbReference>
<evidence type="ECO:0000313" key="3">
    <source>
        <dbReference type="Proteomes" id="UP001500582"/>
    </source>
</evidence>
<dbReference type="InterPro" id="IPR007541">
    <property type="entry name" value="Uncharacterised_BSP"/>
</dbReference>
<dbReference type="Pfam" id="PF04450">
    <property type="entry name" value="BSP"/>
    <property type="match status" value="1"/>
</dbReference>
<protein>
    <recommendedName>
        <fullName evidence="4">Secretory protein</fullName>
    </recommendedName>
</protein>
<keyword evidence="3" id="KW-1185">Reference proteome</keyword>
<sequence>MKLKVTVFTIAVLCCMQALTASAQGKWTTIGTYLTRDSITKKGYTLIFINKDSTFAQAAGDSVKTRMIDAFFKVYPAEAKKYNKKTTRTVTFIVDPGYKGVAAASDGIIRFNPGWMLRKPTDVDVVTHEVMHIVQEYGYSAGPVWLTEGIADYVRFKFGVDNEGSKWTMPEYKETQSYKNSYRITARFFVWIEKTNNKKLVVELDKRLRAHTYTADTWKELTSKNVDELWADYAKNPVI</sequence>
<comment type="caution">
    <text evidence="2">The sequence shown here is derived from an EMBL/GenBank/DDBJ whole genome shotgun (WGS) entry which is preliminary data.</text>
</comment>
<evidence type="ECO:0000313" key="2">
    <source>
        <dbReference type="EMBL" id="GAA4319965.1"/>
    </source>
</evidence>
<feature type="signal peptide" evidence="1">
    <location>
        <begin position="1"/>
        <end position="23"/>
    </location>
</feature>
<evidence type="ECO:0008006" key="4">
    <source>
        <dbReference type="Google" id="ProtNLM"/>
    </source>
</evidence>
<dbReference type="Proteomes" id="UP001500582">
    <property type="component" value="Unassembled WGS sequence"/>
</dbReference>
<dbReference type="PANTHER" id="PTHR33321:SF12">
    <property type="entry name" value="PLANT BASIC SECRETORY PROTEIN (BSP) FAMILY PROTEIN"/>
    <property type="match status" value="1"/>
</dbReference>
<accession>A0ABP8G9K3</accession>
<evidence type="ECO:0000256" key="1">
    <source>
        <dbReference type="SAM" id="SignalP"/>
    </source>
</evidence>
<gene>
    <name evidence="2" type="ORF">GCM10023149_18970</name>
</gene>
<reference evidence="3" key="1">
    <citation type="journal article" date="2019" name="Int. J. Syst. Evol. Microbiol.">
        <title>The Global Catalogue of Microorganisms (GCM) 10K type strain sequencing project: providing services to taxonomists for standard genome sequencing and annotation.</title>
        <authorList>
            <consortium name="The Broad Institute Genomics Platform"/>
            <consortium name="The Broad Institute Genome Sequencing Center for Infectious Disease"/>
            <person name="Wu L."/>
            <person name="Ma J."/>
        </authorList>
    </citation>
    <scope>NUCLEOTIDE SEQUENCE [LARGE SCALE GENOMIC DNA]</scope>
    <source>
        <strain evidence="3">JCM 17705</strain>
    </source>
</reference>
<proteinExistence type="predicted"/>